<protein>
    <submittedName>
        <fullName evidence="3">Uncharacterized protein</fullName>
    </submittedName>
</protein>
<proteinExistence type="predicted"/>
<keyword evidence="2" id="KW-0472">Membrane</keyword>
<keyword evidence="4" id="KW-1185">Reference proteome</keyword>
<evidence type="ECO:0000256" key="1">
    <source>
        <dbReference type="SAM" id="MobiDB-lite"/>
    </source>
</evidence>
<feature type="transmembrane region" description="Helical" evidence="2">
    <location>
        <begin position="127"/>
        <end position="146"/>
    </location>
</feature>
<organism evidence="3 4">
    <name type="scientific">Amblyomma americanum</name>
    <name type="common">Lone star tick</name>
    <dbReference type="NCBI Taxonomy" id="6943"/>
    <lineage>
        <taxon>Eukaryota</taxon>
        <taxon>Metazoa</taxon>
        <taxon>Ecdysozoa</taxon>
        <taxon>Arthropoda</taxon>
        <taxon>Chelicerata</taxon>
        <taxon>Arachnida</taxon>
        <taxon>Acari</taxon>
        <taxon>Parasitiformes</taxon>
        <taxon>Ixodida</taxon>
        <taxon>Ixodoidea</taxon>
        <taxon>Ixodidae</taxon>
        <taxon>Amblyomminae</taxon>
        <taxon>Amblyomma</taxon>
    </lineage>
</organism>
<dbReference type="GO" id="GO:0005886">
    <property type="term" value="C:plasma membrane"/>
    <property type="evidence" value="ECO:0007669"/>
    <property type="project" value="TreeGrafter"/>
</dbReference>
<dbReference type="SUPFAM" id="SSF57362">
    <property type="entry name" value="BPTI-like"/>
    <property type="match status" value="1"/>
</dbReference>
<evidence type="ECO:0000256" key="2">
    <source>
        <dbReference type="SAM" id="Phobius"/>
    </source>
</evidence>
<dbReference type="GO" id="GO:0004867">
    <property type="term" value="F:serine-type endopeptidase inhibitor activity"/>
    <property type="evidence" value="ECO:0007669"/>
    <property type="project" value="InterPro"/>
</dbReference>
<dbReference type="InterPro" id="IPR000718">
    <property type="entry name" value="Peptidase_M13"/>
</dbReference>
<gene>
    <name evidence="3" type="ORF">V5799_004238</name>
</gene>
<dbReference type="SUPFAM" id="SSF55486">
    <property type="entry name" value="Metalloproteases ('zincins'), catalytic domain"/>
    <property type="match status" value="1"/>
</dbReference>
<dbReference type="Gene3D" id="3.40.390.10">
    <property type="entry name" value="Collagenase (Catalytic Domain)"/>
    <property type="match status" value="2"/>
</dbReference>
<dbReference type="Gene3D" id="4.10.410.10">
    <property type="entry name" value="Pancreatic trypsin inhibitor Kunitz domain"/>
    <property type="match status" value="1"/>
</dbReference>
<name>A0AAQ4D6P2_AMBAM</name>
<keyword evidence="2" id="KW-0812">Transmembrane</keyword>
<dbReference type="Proteomes" id="UP001321473">
    <property type="component" value="Unassembled WGS sequence"/>
</dbReference>
<feature type="transmembrane region" description="Helical" evidence="2">
    <location>
        <begin position="433"/>
        <end position="453"/>
    </location>
</feature>
<dbReference type="EMBL" id="JARKHS020034439">
    <property type="protein sequence ID" value="KAK8758132.1"/>
    <property type="molecule type" value="Genomic_DNA"/>
</dbReference>
<feature type="transmembrane region" description="Helical" evidence="2">
    <location>
        <begin position="664"/>
        <end position="684"/>
    </location>
</feature>
<feature type="region of interest" description="Disordered" evidence="1">
    <location>
        <begin position="210"/>
        <end position="291"/>
    </location>
</feature>
<dbReference type="PANTHER" id="PTHR11733:SF241">
    <property type="entry name" value="GH26575P-RELATED"/>
    <property type="match status" value="1"/>
</dbReference>
<feature type="compositionally biased region" description="Acidic residues" evidence="1">
    <location>
        <begin position="234"/>
        <end position="245"/>
    </location>
</feature>
<dbReference type="AlphaFoldDB" id="A0AAQ4D6P2"/>
<keyword evidence="2" id="KW-1133">Transmembrane helix</keyword>
<comment type="caution">
    <text evidence="3">The sequence shown here is derived from an EMBL/GenBank/DDBJ whole genome shotgun (WGS) entry which is preliminary data.</text>
</comment>
<dbReference type="InterPro" id="IPR036880">
    <property type="entry name" value="Kunitz_BPTI_sf"/>
</dbReference>
<sequence length="816" mass="89542">MTAKRNVCFQGLPSLTSSEVIRASVGSAEECRVPPLASSDVTSTPDSDALPSLADPAPGDSGQPHSGGEETSTLPSVASSCFAAYLRAGSLSEGSTVAADSVCLLPRSATPSSVRSDRERGVWRRNVLLLAALGVFAAACAVAVGVDRRWSLFAVTGWPVGADSVAESGAAVPLAALSGATTVLQSETTEAEFSATAASLASKTAIPSSLPARKKPAVTHAGTTSSAEGTTEPSIEDDATPDEADYLTLENHRSSTRRLGTGRKAEQPGSEAHAPREPAKKQQPHWNRQPANAKCGMPLFTLCTRPRREYYYHPQEDTCTPATGSPKEDTASLSLCNRSPNRFSSLDSCRRSCMTSVMPAQRCFDKPVFTGCSRSYAQNLLNDWRRAMHDRVYLHAFYAAASNSVALRSTPVRRKAPPAHPGGLSSQEWRRRVIIFSALGFVVAVAVLALLLLGRFVPEEWIRGTTCQTQVCDEMNAMLVEARDADVNPCDNFYRHVCGRWPAKHNGLTVFAENVNALFENLNAFLAQRYLHFQPDICLEIWLPGRALFKNDSDDAHSYRGYYEQARALYGGAQASQTPNFDEFLEIEIAVLEELDFPQRYAGTLTLNSTAELAHIVSPDRLAKLVKYFATEHQLPKKPRASVRGEKYLERFAKLVDKLGDAKIIFYLGWVFLQVLMNGLYAFARAHEGPLIDNGCLALVLRTALSEDAVWRALDKKLSAQWYQVFSGLVSPAVVQQSEADCLELTEALFGWTLFHRFMQINRGESPTKIVSIMMEHVAERFLFELRANTWLGETGIVEKNFTARLAIRYSYHQPN</sequence>
<dbReference type="PROSITE" id="PS51885">
    <property type="entry name" value="NEPRILYSIN"/>
    <property type="match status" value="1"/>
</dbReference>
<dbReference type="Gene3D" id="1.10.1380.10">
    <property type="entry name" value="Neutral endopeptidase , domain2"/>
    <property type="match status" value="1"/>
</dbReference>
<feature type="compositionally biased region" description="Polar residues" evidence="1">
    <location>
        <begin position="221"/>
        <end position="233"/>
    </location>
</feature>
<feature type="region of interest" description="Disordered" evidence="1">
    <location>
        <begin position="30"/>
        <end position="73"/>
    </location>
</feature>
<accession>A0AAQ4D6P2</accession>
<dbReference type="GO" id="GO:0016485">
    <property type="term" value="P:protein processing"/>
    <property type="evidence" value="ECO:0007669"/>
    <property type="project" value="TreeGrafter"/>
</dbReference>
<reference evidence="3 4" key="1">
    <citation type="journal article" date="2023" name="Arcadia Sci">
        <title>De novo assembly of a long-read Amblyomma americanum tick genome.</title>
        <authorList>
            <person name="Chou S."/>
            <person name="Poskanzer K.E."/>
            <person name="Rollins M."/>
            <person name="Thuy-Boun P.S."/>
        </authorList>
    </citation>
    <scope>NUCLEOTIDE SEQUENCE [LARGE SCALE GENOMIC DNA]</scope>
    <source>
        <strain evidence="3">F_SG_1</strain>
        <tissue evidence="3">Salivary glands</tissue>
    </source>
</reference>
<dbReference type="PANTHER" id="PTHR11733">
    <property type="entry name" value="ZINC METALLOPROTEASE FAMILY M13 NEPRILYSIN-RELATED"/>
    <property type="match status" value="1"/>
</dbReference>
<dbReference type="GO" id="GO:0004222">
    <property type="term" value="F:metalloendopeptidase activity"/>
    <property type="evidence" value="ECO:0007669"/>
    <property type="project" value="InterPro"/>
</dbReference>
<dbReference type="InterPro" id="IPR024079">
    <property type="entry name" value="MetalloPept_cat_dom_sf"/>
</dbReference>
<dbReference type="InterPro" id="IPR042089">
    <property type="entry name" value="Peptidase_M13_dom_2"/>
</dbReference>
<evidence type="ECO:0000313" key="4">
    <source>
        <dbReference type="Proteomes" id="UP001321473"/>
    </source>
</evidence>
<evidence type="ECO:0000313" key="3">
    <source>
        <dbReference type="EMBL" id="KAK8758132.1"/>
    </source>
</evidence>